<proteinExistence type="predicted"/>
<protein>
    <submittedName>
        <fullName evidence="2">Uncharacterized protein</fullName>
    </submittedName>
</protein>
<comment type="caution">
    <text evidence="2">The sequence shown here is derived from an EMBL/GenBank/DDBJ whole genome shotgun (WGS) entry which is preliminary data.</text>
</comment>
<reference evidence="2 3" key="1">
    <citation type="submission" date="2019-08" db="EMBL/GenBank/DDBJ databases">
        <title>Whole genome of Aphis craccivora.</title>
        <authorList>
            <person name="Voronova N.V."/>
            <person name="Shulinski R.S."/>
            <person name="Bandarenka Y.V."/>
            <person name="Zhorov D.G."/>
            <person name="Warner D."/>
        </authorList>
    </citation>
    <scope>NUCLEOTIDE SEQUENCE [LARGE SCALE GENOMIC DNA]</scope>
    <source>
        <strain evidence="2">180601</strain>
        <tissue evidence="2">Whole Body</tissue>
    </source>
</reference>
<evidence type="ECO:0000256" key="1">
    <source>
        <dbReference type="SAM" id="Phobius"/>
    </source>
</evidence>
<keyword evidence="1" id="KW-0812">Transmembrane</keyword>
<name>A0A6G0ZMU9_APHCR</name>
<sequence>TQKELFINRNEVWFQLLIFTLKLLDSERSDECIDFTMMCVFYFYFYFLFLCLSPRFGAWTLFLISNVRKNPKKVTEKQEFLRKTSFRPNRFFYMVVNQKLITTIKIFDFYENSNFYEICRKRENLQRNDLNYFISRRYLKRTEIFNYYSYYFCFYIRSKKKFIEFFDIFSYNL</sequence>
<feature type="non-terminal residue" evidence="2">
    <location>
        <position position="1"/>
    </location>
</feature>
<organism evidence="2 3">
    <name type="scientific">Aphis craccivora</name>
    <name type="common">Cowpea aphid</name>
    <dbReference type="NCBI Taxonomy" id="307492"/>
    <lineage>
        <taxon>Eukaryota</taxon>
        <taxon>Metazoa</taxon>
        <taxon>Ecdysozoa</taxon>
        <taxon>Arthropoda</taxon>
        <taxon>Hexapoda</taxon>
        <taxon>Insecta</taxon>
        <taxon>Pterygota</taxon>
        <taxon>Neoptera</taxon>
        <taxon>Paraneoptera</taxon>
        <taxon>Hemiptera</taxon>
        <taxon>Sternorrhyncha</taxon>
        <taxon>Aphidomorpha</taxon>
        <taxon>Aphidoidea</taxon>
        <taxon>Aphididae</taxon>
        <taxon>Aphidini</taxon>
        <taxon>Aphis</taxon>
        <taxon>Aphis</taxon>
    </lineage>
</organism>
<feature type="transmembrane region" description="Helical" evidence="1">
    <location>
        <begin position="43"/>
        <end position="64"/>
    </location>
</feature>
<feature type="non-terminal residue" evidence="2">
    <location>
        <position position="173"/>
    </location>
</feature>
<keyword evidence="1" id="KW-1133">Transmembrane helix</keyword>
<dbReference type="Proteomes" id="UP000478052">
    <property type="component" value="Unassembled WGS sequence"/>
</dbReference>
<dbReference type="EMBL" id="VUJU01000164">
    <property type="protein sequence ID" value="KAF0772526.1"/>
    <property type="molecule type" value="Genomic_DNA"/>
</dbReference>
<accession>A0A6G0ZMU9</accession>
<evidence type="ECO:0000313" key="3">
    <source>
        <dbReference type="Proteomes" id="UP000478052"/>
    </source>
</evidence>
<evidence type="ECO:0000313" key="2">
    <source>
        <dbReference type="EMBL" id="KAF0772526.1"/>
    </source>
</evidence>
<dbReference type="OrthoDB" id="5920073at2759"/>
<dbReference type="AlphaFoldDB" id="A0A6G0ZMU9"/>
<keyword evidence="1" id="KW-0472">Membrane</keyword>
<keyword evidence="3" id="KW-1185">Reference proteome</keyword>
<gene>
    <name evidence="2" type="ORF">FWK35_00005624</name>
</gene>